<dbReference type="EnsemblMetazoa" id="G34524.1">
    <property type="protein sequence ID" value="G34524.1:cds"/>
    <property type="gene ID" value="G34524"/>
</dbReference>
<reference evidence="4" key="1">
    <citation type="submission" date="2022-08" db="UniProtKB">
        <authorList>
            <consortium name="EnsemblMetazoa"/>
        </authorList>
    </citation>
    <scope>IDENTIFICATION</scope>
    <source>
        <strain evidence="4">05x7-T-G4-1.051#20</strain>
    </source>
</reference>
<name>A0A8W8MIT7_MAGGI</name>
<accession>A0A8W8MIT7</accession>
<proteinExistence type="inferred from homology"/>
<dbReference type="InterPro" id="IPR000863">
    <property type="entry name" value="Sulfotransferase_dom"/>
</dbReference>
<dbReference type="EnsemblMetazoa" id="G34524.6">
    <property type="protein sequence ID" value="G34524.6:cds"/>
    <property type="gene ID" value="G34524"/>
</dbReference>
<evidence type="ECO:0000259" key="3">
    <source>
        <dbReference type="Pfam" id="PF00685"/>
    </source>
</evidence>
<dbReference type="OMA" id="DEVANKC"/>
<comment type="similarity">
    <text evidence="1">Belongs to the sulfotransferase 1 family.</text>
</comment>
<dbReference type="OrthoDB" id="6108428at2759"/>
<dbReference type="PANTHER" id="PTHR11783">
    <property type="entry name" value="SULFOTRANSFERASE SULT"/>
    <property type="match status" value="1"/>
</dbReference>
<feature type="domain" description="Sulfotransferase" evidence="3">
    <location>
        <begin position="48"/>
        <end position="283"/>
    </location>
</feature>
<dbReference type="Gene3D" id="3.40.50.300">
    <property type="entry name" value="P-loop containing nucleotide triphosphate hydrolases"/>
    <property type="match status" value="1"/>
</dbReference>
<dbReference type="Pfam" id="PF00685">
    <property type="entry name" value="Sulfotransfer_1"/>
    <property type="match status" value="1"/>
</dbReference>
<evidence type="ECO:0000256" key="1">
    <source>
        <dbReference type="ARBA" id="ARBA00005771"/>
    </source>
</evidence>
<protein>
    <recommendedName>
        <fullName evidence="3">Sulfotransferase domain-containing protein</fullName>
    </recommendedName>
</protein>
<dbReference type="GO" id="GO:0008146">
    <property type="term" value="F:sulfotransferase activity"/>
    <property type="evidence" value="ECO:0007669"/>
    <property type="project" value="InterPro"/>
</dbReference>
<organism evidence="4 5">
    <name type="scientific">Magallana gigas</name>
    <name type="common">Pacific oyster</name>
    <name type="synonym">Crassostrea gigas</name>
    <dbReference type="NCBI Taxonomy" id="29159"/>
    <lineage>
        <taxon>Eukaryota</taxon>
        <taxon>Metazoa</taxon>
        <taxon>Spiralia</taxon>
        <taxon>Lophotrochozoa</taxon>
        <taxon>Mollusca</taxon>
        <taxon>Bivalvia</taxon>
        <taxon>Autobranchia</taxon>
        <taxon>Pteriomorphia</taxon>
        <taxon>Ostreida</taxon>
        <taxon>Ostreoidea</taxon>
        <taxon>Ostreidae</taxon>
        <taxon>Magallana</taxon>
    </lineage>
</organism>
<evidence type="ECO:0000313" key="5">
    <source>
        <dbReference type="Proteomes" id="UP000005408"/>
    </source>
</evidence>
<dbReference type="Proteomes" id="UP000005408">
    <property type="component" value="Unassembled WGS sequence"/>
</dbReference>
<sequence>MTERDLKDPTGKVVFRAVEYDGTRFPAIIFGNIANQLRELNGMTFKESDVFVVAYPKSGTHWCYEIVAMLRNNSSELTKQSPPLIDRLPVEKLRQVSDGVRVSHLLPRHMPRDSIERRCKIIHIYRNPKDVAVSYFNFLKKTKEGELIKDMKFDVFFQMFITDQLHRGSWIDYVKEWTDFKEENVEYPLLNICYENMKKDLRGHVKIIADFLEVKPSEELMDKIAHKCEFQTMSAFKHNNIPDSMCRITEVRDKHIMYRKGEVGDWKNWLTVAQSEALDERIQARNLPLEIHYS</sequence>
<dbReference type="AlphaFoldDB" id="A0A8W8MIT7"/>
<dbReference type="InterPro" id="IPR027417">
    <property type="entry name" value="P-loop_NTPase"/>
</dbReference>
<evidence type="ECO:0000313" key="4">
    <source>
        <dbReference type="EnsemblMetazoa" id="G34524.1:cds"/>
    </source>
</evidence>
<dbReference type="SUPFAM" id="SSF52540">
    <property type="entry name" value="P-loop containing nucleoside triphosphate hydrolases"/>
    <property type="match status" value="1"/>
</dbReference>
<evidence type="ECO:0000256" key="2">
    <source>
        <dbReference type="ARBA" id="ARBA00022679"/>
    </source>
</evidence>
<keyword evidence="2" id="KW-0808">Transferase</keyword>
<keyword evidence="5" id="KW-1185">Reference proteome</keyword>